<keyword evidence="1" id="KW-0812">Transmembrane</keyword>
<name>A0A2W5R1Z4_ANCNO</name>
<proteinExistence type="predicted"/>
<dbReference type="AlphaFoldDB" id="A0A2W5R1Z4"/>
<evidence type="ECO:0000313" key="4">
    <source>
        <dbReference type="Proteomes" id="UP000248887"/>
    </source>
</evidence>
<feature type="transmembrane region" description="Helical" evidence="1">
    <location>
        <begin position="110"/>
        <end position="128"/>
    </location>
</feature>
<dbReference type="PANTHER" id="PTHR22911:SF135">
    <property type="entry name" value="BLR4310 PROTEIN"/>
    <property type="match status" value="1"/>
</dbReference>
<protein>
    <submittedName>
        <fullName evidence="3">EamA family transporter</fullName>
    </submittedName>
</protein>
<feature type="domain" description="EamA" evidence="2">
    <location>
        <begin position="163"/>
        <end position="288"/>
    </location>
</feature>
<feature type="transmembrane region" description="Helical" evidence="1">
    <location>
        <begin position="247"/>
        <end position="267"/>
    </location>
</feature>
<comment type="caution">
    <text evidence="3">The sequence shown here is derived from an EMBL/GenBank/DDBJ whole genome shotgun (WGS) entry which is preliminary data.</text>
</comment>
<dbReference type="EMBL" id="QFQD01000016">
    <property type="protein sequence ID" value="PZQ83798.1"/>
    <property type="molecule type" value="Genomic_DNA"/>
</dbReference>
<dbReference type="Pfam" id="PF00892">
    <property type="entry name" value="EamA"/>
    <property type="match status" value="2"/>
</dbReference>
<sequence length="310" mass="33289">MLSLFNRLINPAHANAFWIGIALMVLGNLFFALNDTLGKVLLGTFAVGQLLAIRSAGAFLVLGPMLFAASGTRPWRIDRPWLQALRVVLTTADSGLFYAAVAYLPLADVITFYMAGPIYVAAMSYFLPNERIGWRRWLAILGGFVGVVIALGPSFAHVSLETIYALVGGFAYAGSLMMNKVLSKTSDTVLGTLQALGALAVGSGFALYSWTPPSPLDFVLLLLLGVIACLAHLFVTRSVKLAPVSVLAPFQYTLLLWGIIFGIIVFGDVPSREILIGAGIIVLAGLFLLYSERRTREGPASADSVMKDFP</sequence>
<feature type="transmembrane region" description="Helical" evidence="1">
    <location>
        <begin position="189"/>
        <end position="210"/>
    </location>
</feature>
<keyword evidence="1" id="KW-1133">Transmembrane helix</keyword>
<evidence type="ECO:0000259" key="2">
    <source>
        <dbReference type="Pfam" id="PF00892"/>
    </source>
</evidence>
<gene>
    <name evidence="3" type="ORF">DI549_06635</name>
</gene>
<dbReference type="InterPro" id="IPR037185">
    <property type="entry name" value="EmrE-like"/>
</dbReference>
<reference evidence="3 4" key="1">
    <citation type="submission" date="2017-08" db="EMBL/GenBank/DDBJ databases">
        <title>Infants hospitalized years apart are colonized by the same room-sourced microbial strains.</title>
        <authorList>
            <person name="Brooks B."/>
            <person name="Olm M.R."/>
            <person name="Firek B.A."/>
            <person name="Baker R."/>
            <person name="Thomas B.C."/>
            <person name="Morowitz M.J."/>
            <person name="Banfield J.F."/>
        </authorList>
    </citation>
    <scope>NUCLEOTIDE SEQUENCE [LARGE SCALE GENOMIC DNA]</scope>
    <source>
        <strain evidence="3">S2_005_001_R2_27</strain>
    </source>
</reference>
<feature type="transmembrane region" description="Helical" evidence="1">
    <location>
        <begin position="51"/>
        <end position="72"/>
    </location>
</feature>
<dbReference type="PANTHER" id="PTHR22911">
    <property type="entry name" value="ACYL-MALONYL CONDENSING ENZYME-RELATED"/>
    <property type="match status" value="1"/>
</dbReference>
<dbReference type="Proteomes" id="UP000248887">
    <property type="component" value="Unassembled WGS sequence"/>
</dbReference>
<feature type="transmembrane region" description="Helical" evidence="1">
    <location>
        <begin position="273"/>
        <end position="290"/>
    </location>
</feature>
<dbReference type="SUPFAM" id="SSF103481">
    <property type="entry name" value="Multidrug resistance efflux transporter EmrE"/>
    <property type="match status" value="2"/>
</dbReference>
<feature type="transmembrane region" description="Helical" evidence="1">
    <location>
        <begin position="162"/>
        <end position="182"/>
    </location>
</feature>
<dbReference type="Gene3D" id="1.10.3730.20">
    <property type="match status" value="1"/>
</dbReference>
<evidence type="ECO:0000313" key="3">
    <source>
        <dbReference type="EMBL" id="PZQ83798.1"/>
    </source>
</evidence>
<feature type="transmembrane region" description="Helical" evidence="1">
    <location>
        <begin position="12"/>
        <end position="31"/>
    </location>
</feature>
<evidence type="ECO:0000256" key="1">
    <source>
        <dbReference type="SAM" id="Phobius"/>
    </source>
</evidence>
<dbReference type="GO" id="GO:0016020">
    <property type="term" value="C:membrane"/>
    <property type="evidence" value="ECO:0007669"/>
    <property type="project" value="InterPro"/>
</dbReference>
<feature type="domain" description="EamA" evidence="2">
    <location>
        <begin position="19"/>
        <end position="150"/>
    </location>
</feature>
<feature type="transmembrane region" description="Helical" evidence="1">
    <location>
        <begin position="216"/>
        <end position="235"/>
    </location>
</feature>
<dbReference type="InterPro" id="IPR000620">
    <property type="entry name" value="EamA_dom"/>
</dbReference>
<accession>A0A2W5R1Z4</accession>
<feature type="transmembrane region" description="Helical" evidence="1">
    <location>
        <begin position="84"/>
        <end position="104"/>
    </location>
</feature>
<keyword evidence="1" id="KW-0472">Membrane</keyword>
<organism evidence="3 4">
    <name type="scientific">Ancylobacter novellus</name>
    <name type="common">Thiobacillus novellus</name>
    <dbReference type="NCBI Taxonomy" id="921"/>
    <lineage>
        <taxon>Bacteria</taxon>
        <taxon>Pseudomonadati</taxon>
        <taxon>Pseudomonadota</taxon>
        <taxon>Alphaproteobacteria</taxon>
        <taxon>Hyphomicrobiales</taxon>
        <taxon>Xanthobacteraceae</taxon>
        <taxon>Ancylobacter</taxon>
    </lineage>
</organism>
<feature type="transmembrane region" description="Helical" evidence="1">
    <location>
        <begin position="137"/>
        <end position="156"/>
    </location>
</feature>